<dbReference type="OMA" id="RANHEES"/>
<evidence type="ECO:0008006" key="10">
    <source>
        <dbReference type="Google" id="ProtNLM"/>
    </source>
</evidence>
<protein>
    <recommendedName>
        <fullName evidence="10">J domain-containing protein</fullName>
    </recommendedName>
</protein>
<dbReference type="Pfam" id="PF00226">
    <property type="entry name" value="DnaJ"/>
    <property type="match status" value="1"/>
</dbReference>
<dbReference type="InterPro" id="IPR013087">
    <property type="entry name" value="Znf_C2H2_type"/>
</dbReference>
<feature type="domain" description="J" evidence="6">
    <location>
        <begin position="4"/>
        <end position="69"/>
    </location>
</feature>
<dbReference type="GeneID" id="19896742"/>
<feature type="domain" description="C2H2-type" evidence="7">
    <location>
        <begin position="455"/>
        <end position="484"/>
    </location>
</feature>
<dbReference type="InterPro" id="IPR001623">
    <property type="entry name" value="DnaJ_domain"/>
</dbReference>
<dbReference type="STRING" id="1069680.M7PDN4"/>
<dbReference type="OrthoDB" id="5894at2759"/>
<dbReference type="SUPFAM" id="SSF46565">
    <property type="entry name" value="Chaperone J-domain"/>
    <property type="match status" value="1"/>
</dbReference>
<dbReference type="GO" id="GO:0008270">
    <property type="term" value="F:zinc ion binding"/>
    <property type="evidence" value="ECO:0007669"/>
    <property type="project" value="UniProtKB-KW"/>
</dbReference>
<dbReference type="SUPFAM" id="SSF57667">
    <property type="entry name" value="beta-beta-alpha zinc fingers"/>
    <property type="match status" value="1"/>
</dbReference>
<evidence type="ECO:0000313" key="9">
    <source>
        <dbReference type="Proteomes" id="UP000011958"/>
    </source>
</evidence>
<dbReference type="RefSeq" id="XP_007875111.1">
    <property type="nucleotide sequence ID" value="XM_007876920.1"/>
</dbReference>
<dbReference type="SMART" id="SM00271">
    <property type="entry name" value="DnaJ"/>
    <property type="match status" value="1"/>
</dbReference>
<dbReference type="Proteomes" id="UP000011958">
    <property type="component" value="Unassembled WGS sequence"/>
</dbReference>
<dbReference type="Pfam" id="PF12171">
    <property type="entry name" value="zf-C2H2_jaz"/>
    <property type="match status" value="1"/>
</dbReference>
<keyword evidence="9" id="KW-1185">Reference proteome</keyword>
<evidence type="ECO:0000259" key="7">
    <source>
        <dbReference type="PROSITE" id="PS50157"/>
    </source>
</evidence>
<dbReference type="HOGENOM" id="CLU_009539_2_1_1"/>
<dbReference type="InterPro" id="IPR018253">
    <property type="entry name" value="DnaJ_domain_CS"/>
</dbReference>
<proteinExistence type="predicted"/>
<reference evidence="9" key="1">
    <citation type="journal article" date="2016" name="Nat. Commun.">
        <title>Genome analysis of three Pneumocystis species reveals adaptation mechanisms to life exclusively in mammalian hosts.</title>
        <authorList>
            <person name="Ma L."/>
            <person name="Chen Z."/>
            <person name="Huang D.W."/>
            <person name="Kutty G."/>
            <person name="Ishihara M."/>
            <person name="Wang H."/>
            <person name="Abouelleil A."/>
            <person name="Bishop L."/>
            <person name="Davey E."/>
            <person name="Deng R."/>
            <person name="Deng X."/>
            <person name="Fan L."/>
            <person name="Fantoni G."/>
            <person name="Fitzgerald M."/>
            <person name="Gogineni E."/>
            <person name="Goldberg J.M."/>
            <person name="Handley G."/>
            <person name="Hu X."/>
            <person name="Huber C."/>
            <person name="Jiao X."/>
            <person name="Jones K."/>
            <person name="Levin J.Z."/>
            <person name="Liu Y."/>
            <person name="Macdonald P."/>
            <person name="Melnikov A."/>
            <person name="Raley C."/>
            <person name="Sassi M."/>
            <person name="Sherman B.T."/>
            <person name="Song X."/>
            <person name="Sykes S."/>
            <person name="Tran B."/>
            <person name="Walsh L."/>
            <person name="Xia Y."/>
            <person name="Yang J."/>
            <person name="Young S."/>
            <person name="Zeng Q."/>
            <person name="Zheng X."/>
            <person name="Stephens R."/>
            <person name="Nusbaum C."/>
            <person name="Birren B.W."/>
            <person name="Azadi P."/>
            <person name="Lempicki R.A."/>
            <person name="Cuomo C.A."/>
            <person name="Kovacs J.A."/>
        </authorList>
    </citation>
    <scope>NUCLEOTIDE SEQUENCE [LARGE SCALE GENOMIC DNA]</scope>
    <source>
        <strain evidence="9">B123</strain>
    </source>
</reference>
<dbReference type="VEuPathDB" id="FungiDB:PNEG_03055"/>
<dbReference type="InterPro" id="IPR022755">
    <property type="entry name" value="Znf_C2H2_jaz"/>
</dbReference>
<feature type="domain" description="C2H2-type" evidence="7">
    <location>
        <begin position="284"/>
        <end position="308"/>
    </location>
</feature>
<dbReference type="InterPro" id="IPR051964">
    <property type="entry name" value="Chaperone_stress_response"/>
</dbReference>
<dbReference type="InterPro" id="IPR036869">
    <property type="entry name" value="J_dom_sf"/>
</dbReference>
<keyword evidence="2 4" id="KW-0863">Zinc-finger</keyword>
<dbReference type="EMBL" id="AFWA02000015">
    <property type="protein sequence ID" value="EMR08579.1"/>
    <property type="molecule type" value="Genomic_DNA"/>
</dbReference>
<dbReference type="PROSITE" id="PS00636">
    <property type="entry name" value="DNAJ_1"/>
    <property type="match status" value="1"/>
</dbReference>
<evidence type="ECO:0000256" key="5">
    <source>
        <dbReference type="SAM" id="MobiDB-lite"/>
    </source>
</evidence>
<evidence type="ECO:0000313" key="8">
    <source>
        <dbReference type="EMBL" id="EMR08579.1"/>
    </source>
</evidence>
<evidence type="ECO:0000256" key="2">
    <source>
        <dbReference type="ARBA" id="ARBA00022771"/>
    </source>
</evidence>
<feature type="compositionally biased region" description="Basic residues" evidence="5">
    <location>
        <begin position="435"/>
        <end position="448"/>
    </location>
</feature>
<evidence type="ECO:0000256" key="1">
    <source>
        <dbReference type="ARBA" id="ARBA00022723"/>
    </source>
</evidence>
<accession>M7PDN4</accession>
<dbReference type="Gene3D" id="1.10.287.110">
    <property type="entry name" value="DnaJ domain"/>
    <property type="match status" value="1"/>
</dbReference>
<dbReference type="CDD" id="cd06257">
    <property type="entry name" value="DnaJ"/>
    <property type="match status" value="1"/>
</dbReference>
<gene>
    <name evidence="8" type="ORF">PNEG_03055</name>
</gene>
<dbReference type="PROSITE" id="PS50076">
    <property type="entry name" value="DNAJ_2"/>
    <property type="match status" value="1"/>
</dbReference>
<dbReference type="InterPro" id="IPR036236">
    <property type="entry name" value="Znf_C2H2_sf"/>
</dbReference>
<evidence type="ECO:0000256" key="4">
    <source>
        <dbReference type="PROSITE-ProRule" id="PRU00042"/>
    </source>
</evidence>
<name>M7PDN4_PNEMU</name>
<dbReference type="PRINTS" id="PR00625">
    <property type="entry name" value="JDOMAIN"/>
</dbReference>
<keyword evidence="3" id="KW-0862">Zinc</keyword>
<dbReference type="GO" id="GO:0005737">
    <property type="term" value="C:cytoplasm"/>
    <property type="evidence" value="ECO:0007669"/>
    <property type="project" value="TreeGrafter"/>
</dbReference>
<dbReference type="eggNOG" id="KOG0717">
    <property type="taxonomic scope" value="Eukaryota"/>
</dbReference>
<keyword evidence="1" id="KW-0479">Metal-binding</keyword>
<dbReference type="PANTHER" id="PTHR44029:SF1">
    <property type="entry name" value="DNAJ HOMOLOG SUBFAMILY C MEMBER 21"/>
    <property type="match status" value="1"/>
</dbReference>
<dbReference type="PANTHER" id="PTHR44029">
    <property type="entry name" value="DNAJ HOMOLOG SUBFAMILY C MEMBER 21"/>
    <property type="match status" value="1"/>
</dbReference>
<dbReference type="Gene3D" id="3.30.160.60">
    <property type="entry name" value="Classic Zinc Finger"/>
    <property type="match status" value="1"/>
</dbReference>
<dbReference type="SMART" id="SM00355">
    <property type="entry name" value="ZnF_C2H2"/>
    <property type="match status" value="2"/>
</dbReference>
<feature type="region of interest" description="Disordered" evidence="5">
    <location>
        <begin position="428"/>
        <end position="452"/>
    </location>
</feature>
<dbReference type="InterPro" id="IPR054076">
    <property type="entry name" value="ZUO1-like_ZHD"/>
</dbReference>
<dbReference type="AlphaFoldDB" id="M7PDN4"/>
<evidence type="ECO:0000259" key="6">
    <source>
        <dbReference type="PROSITE" id="PS50076"/>
    </source>
</evidence>
<sequence>MLNCYYNVLGVDQRASLDDIKKAYKRLALIYHPDKNNNSQEATEKFSLIQAAYEVLSDESERRWYDTHRKEILVQNNKTSSSRSSFTAIRVEELMSFFNPTISKKMDDSSEGFYTKIRNLFERLASEELAYANEQVNNIEKLPSFGNGKSPYIPTVKEFYEKWSCFSTLKSFSWVDQYKYKNSERKAKRIMEKENNKLRKIAIKEFNDAVKSLVNFIKKRDIRVKIEKVSETDRQASLLASSKAQAEKDRALFHASLGVYDEQEWTKINTNIEEEQEEKEEKIFECIICKKSFKSEKQFIEHEKTKKHIRSVNIFKKILKKESEKLNINILEKEPESSDSVEEYFTGDDNFETYQEQDLNNLKQENYNKEHSSIDDEQSLQFSDEESDIKYNSETSFMEVQDYKDNLSKNVDSLSNILDQNLTIKKKENDITKNKSPKNPKTKGKKNKNLNNNNNTCTFCFENFSSRNKLFDHVRHSGHAQPLPQLKRKK</sequence>
<dbReference type="PROSITE" id="PS50157">
    <property type="entry name" value="ZINC_FINGER_C2H2_2"/>
    <property type="match status" value="2"/>
</dbReference>
<organism evidence="8 9">
    <name type="scientific">Pneumocystis murina (strain B123)</name>
    <name type="common">Mouse pneumocystis pneumonia agent</name>
    <name type="synonym">Pneumocystis carinii f. sp. muris</name>
    <dbReference type="NCBI Taxonomy" id="1069680"/>
    <lineage>
        <taxon>Eukaryota</taxon>
        <taxon>Fungi</taxon>
        <taxon>Dikarya</taxon>
        <taxon>Ascomycota</taxon>
        <taxon>Taphrinomycotina</taxon>
        <taxon>Pneumocystomycetes</taxon>
        <taxon>Pneumocystaceae</taxon>
        <taxon>Pneumocystis</taxon>
    </lineage>
</organism>
<dbReference type="PROSITE" id="PS00028">
    <property type="entry name" value="ZINC_FINGER_C2H2_1"/>
    <property type="match status" value="2"/>
</dbReference>
<comment type="caution">
    <text evidence="8">The sequence shown here is derived from an EMBL/GenBank/DDBJ whole genome shotgun (WGS) entry which is preliminary data.</text>
</comment>
<dbReference type="Pfam" id="PF21884">
    <property type="entry name" value="ZUO1-like_ZHD"/>
    <property type="match status" value="1"/>
</dbReference>
<evidence type="ECO:0000256" key="3">
    <source>
        <dbReference type="ARBA" id="ARBA00022833"/>
    </source>
</evidence>